<evidence type="ECO:0000313" key="1">
    <source>
        <dbReference type="EMBL" id="JAE31692.1"/>
    </source>
</evidence>
<reference evidence="1" key="2">
    <citation type="journal article" date="2015" name="Data Brief">
        <title>Shoot transcriptome of the giant reed, Arundo donax.</title>
        <authorList>
            <person name="Barrero R.A."/>
            <person name="Guerrero F.D."/>
            <person name="Moolhuijzen P."/>
            <person name="Goolsby J.A."/>
            <person name="Tidwell J."/>
            <person name="Bellgard S.E."/>
            <person name="Bellgard M.I."/>
        </authorList>
    </citation>
    <scope>NUCLEOTIDE SEQUENCE</scope>
    <source>
        <tissue evidence="1">Shoot tissue taken approximately 20 cm above the soil surface</tissue>
    </source>
</reference>
<organism evidence="1">
    <name type="scientific">Arundo donax</name>
    <name type="common">Giant reed</name>
    <name type="synonym">Donax arundinaceus</name>
    <dbReference type="NCBI Taxonomy" id="35708"/>
    <lineage>
        <taxon>Eukaryota</taxon>
        <taxon>Viridiplantae</taxon>
        <taxon>Streptophyta</taxon>
        <taxon>Embryophyta</taxon>
        <taxon>Tracheophyta</taxon>
        <taxon>Spermatophyta</taxon>
        <taxon>Magnoliopsida</taxon>
        <taxon>Liliopsida</taxon>
        <taxon>Poales</taxon>
        <taxon>Poaceae</taxon>
        <taxon>PACMAD clade</taxon>
        <taxon>Arundinoideae</taxon>
        <taxon>Arundineae</taxon>
        <taxon>Arundo</taxon>
    </lineage>
</organism>
<sequence length="18" mass="1896">MQTISSNATSVEPPACLF</sequence>
<proteinExistence type="predicted"/>
<dbReference type="AlphaFoldDB" id="A0A0A9H4M3"/>
<dbReference type="EMBL" id="GBRH01166204">
    <property type="protein sequence ID" value="JAE31692.1"/>
    <property type="molecule type" value="Transcribed_RNA"/>
</dbReference>
<reference evidence="1" key="1">
    <citation type="submission" date="2014-09" db="EMBL/GenBank/DDBJ databases">
        <authorList>
            <person name="Magalhaes I.L.F."/>
            <person name="Oliveira U."/>
            <person name="Santos F.R."/>
            <person name="Vidigal T.H.D.A."/>
            <person name="Brescovit A.D."/>
            <person name="Santos A.J."/>
        </authorList>
    </citation>
    <scope>NUCLEOTIDE SEQUENCE</scope>
    <source>
        <tissue evidence="1">Shoot tissue taken approximately 20 cm above the soil surface</tissue>
    </source>
</reference>
<accession>A0A0A9H4M3</accession>
<protein>
    <submittedName>
        <fullName evidence="1">Uncharacterized protein</fullName>
    </submittedName>
</protein>
<name>A0A0A9H4M3_ARUDO</name>